<feature type="binding site" evidence="5">
    <location>
        <begin position="614"/>
        <end position="621"/>
    </location>
    <ligand>
        <name>ATP</name>
        <dbReference type="ChEBI" id="CHEBI:30616"/>
    </ligand>
</feature>
<keyword evidence="7" id="KW-0472">Membrane</keyword>
<dbReference type="PROSITE" id="PS50901">
    <property type="entry name" value="FTSK"/>
    <property type="match status" value="1"/>
</dbReference>
<organism evidence="9 10">
    <name type="scientific">Helicobacter fennelliae MRY12-0050</name>
    <dbReference type="NCBI Taxonomy" id="1325130"/>
    <lineage>
        <taxon>Bacteria</taxon>
        <taxon>Pseudomonadati</taxon>
        <taxon>Campylobacterota</taxon>
        <taxon>Epsilonproteobacteria</taxon>
        <taxon>Campylobacterales</taxon>
        <taxon>Helicobacteraceae</taxon>
        <taxon>Helicobacter</taxon>
    </lineage>
</organism>
<evidence type="ECO:0000259" key="8">
    <source>
        <dbReference type="PROSITE" id="PS50901"/>
    </source>
</evidence>
<comment type="caution">
    <text evidence="9">The sequence shown here is derived from an EMBL/GenBank/DDBJ whole genome shotgun (WGS) entry which is preliminary data.</text>
</comment>
<dbReference type="Pfam" id="PF01580">
    <property type="entry name" value="FtsK_SpoIIIE"/>
    <property type="match status" value="1"/>
</dbReference>
<dbReference type="EMBL" id="BASD01000027">
    <property type="protein sequence ID" value="GAD19833.1"/>
    <property type="molecule type" value="Genomic_DNA"/>
</dbReference>
<gene>
    <name evidence="9" type="ORF">HFN_1073</name>
</gene>
<dbReference type="GO" id="GO:0051301">
    <property type="term" value="P:cell division"/>
    <property type="evidence" value="ECO:0007669"/>
    <property type="project" value="UniProtKB-KW"/>
</dbReference>
<dbReference type="GO" id="GO:0003677">
    <property type="term" value="F:DNA binding"/>
    <property type="evidence" value="ECO:0007669"/>
    <property type="project" value="UniProtKB-KW"/>
</dbReference>
<name>T1DWQ1_9HELI</name>
<feature type="transmembrane region" description="Helical" evidence="7">
    <location>
        <begin position="57"/>
        <end position="77"/>
    </location>
</feature>
<dbReference type="AlphaFoldDB" id="T1DWQ1"/>
<feature type="transmembrane region" description="Helical" evidence="7">
    <location>
        <begin position="89"/>
        <end position="114"/>
    </location>
</feature>
<dbReference type="eggNOG" id="COG1674">
    <property type="taxonomic scope" value="Bacteria"/>
</dbReference>
<evidence type="ECO:0000256" key="2">
    <source>
        <dbReference type="ARBA" id="ARBA00022741"/>
    </source>
</evidence>
<evidence type="ECO:0000313" key="10">
    <source>
        <dbReference type="Proteomes" id="UP000018143"/>
    </source>
</evidence>
<dbReference type="InterPro" id="IPR050206">
    <property type="entry name" value="FtsK/SpoIIIE/SftA"/>
</dbReference>
<dbReference type="InterPro" id="IPR041027">
    <property type="entry name" value="FtsK_alpha"/>
</dbReference>
<comment type="similarity">
    <text evidence="1">Belongs to the FtsK/SpoIIIE/SftA family.</text>
</comment>
<evidence type="ECO:0000256" key="3">
    <source>
        <dbReference type="ARBA" id="ARBA00022840"/>
    </source>
</evidence>
<dbReference type="Gene3D" id="3.30.980.40">
    <property type="match status" value="1"/>
</dbReference>
<keyword evidence="2 5" id="KW-0547">Nucleotide-binding</keyword>
<evidence type="ECO:0000313" key="9">
    <source>
        <dbReference type="EMBL" id="GAD19833.1"/>
    </source>
</evidence>
<feature type="transmembrane region" description="Helical" evidence="7">
    <location>
        <begin position="23"/>
        <end position="45"/>
    </location>
</feature>
<keyword evidence="9" id="KW-0131">Cell cycle</keyword>
<keyword evidence="9" id="KW-0132">Cell division</keyword>
<dbReference type="CDD" id="cd01127">
    <property type="entry name" value="TrwB_TraG_TraD_VirD4"/>
    <property type="match status" value="1"/>
</dbReference>
<evidence type="ECO:0000256" key="1">
    <source>
        <dbReference type="ARBA" id="ARBA00006474"/>
    </source>
</evidence>
<dbReference type="Pfam" id="PF17854">
    <property type="entry name" value="FtsK_alpha"/>
    <property type="match status" value="1"/>
</dbReference>
<feature type="domain" description="FtsK" evidence="8">
    <location>
        <begin position="597"/>
        <end position="787"/>
    </location>
</feature>
<dbReference type="InterPro" id="IPR018541">
    <property type="entry name" value="Ftsk_gamma"/>
</dbReference>
<feature type="region of interest" description="Disordered" evidence="6">
    <location>
        <begin position="281"/>
        <end position="308"/>
    </location>
</feature>
<dbReference type="InterPro" id="IPR036390">
    <property type="entry name" value="WH_DNA-bd_sf"/>
</dbReference>
<keyword evidence="7" id="KW-1133">Transmembrane helix</keyword>
<keyword evidence="7" id="KW-0812">Transmembrane</keyword>
<dbReference type="Gene3D" id="3.40.50.300">
    <property type="entry name" value="P-loop containing nucleotide triphosphate hydrolases"/>
    <property type="match status" value="1"/>
</dbReference>
<dbReference type="Gene3D" id="1.10.10.10">
    <property type="entry name" value="Winged helix-like DNA-binding domain superfamily/Winged helix DNA-binding domain"/>
    <property type="match status" value="1"/>
</dbReference>
<evidence type="ECO:0000256" key="7">
    <source>
        <dbReference type="SAM" id="Phobius"/>
    </source>
</evidence>
<dbReference type="Proteomes" id="UP000018143">
    <property type="component" value="Unassembled WGS sequence"/>
</dbReference>
<dbReference type="SMART" id="SM00843">
    <property type="entry name" value="Ftsk_gamma"/>
    <property type="match status" value="1"/>
</dbReference>
<dbReference type="Pfam" id="PF09397">
    <property type="entry name" value="FtsK_gamma"/>
    <property type="match status" value="1"/>
</dbReference>
<dbReference type="InterPro" id="IPR003593">
    <property type="entry name" value="AAA+_ATPase"/>
</dbReference>
<dbReference type="InterPro" id="IPR036388">
    <property type="entry name" value="WH-like_DNA-bd_sf"/>
</dbReference>
<dbReference type="SUPFAM" id="SSF46785">
    <property type="entry name" value="Winged helix' DNA-binding domain"/>
    <property type="match status" value="1"/>
</dbReference>
<dbReference type="STRING" id="1325130.HFN_1073"/>
<evidence type="ECO:0000256" key="4">
    <source>
        <dbReference type="ARBA" id="ARBA00023125"/>
    </source>
</evidence>
<keyword evidence="4" id="KW-0238">DNA-binding</keyword>
<dbReference type="SMART" id="SM00382">
    <property type="entry name" value="AAA"/>
    <property type="match status" value="1"/>
</dbReference>
<dbReference type="PANTHER" id="PTHR22683:SF41">
    <property type="entry name" value="DNA TRANSLOCASE FTSK"/>
    <property type="match status" value="1"/>
</dbReference>
<sequence length="924" mass="102939">MAIIFGQEGSMGKWGRGFASLNLMWFGYLGYIYLLLLIYPAYGIYKDSKISKTRLKNCIAIVLLSLGILMLQYIALQKGELGKIITESIFVYFGTFGIWLNIILCVFIGLFLLFPRSMIYLKTKIYTLTLKLFGYLKENFIQAYLYLKPITLQYYHALKTKLRSFFAYLSANPKSTHSLNAPLKAPFSQSQKDRGDTFLSDTTSQNPNNTSSAPNPQTQNPHNFDEKNIIITYTDTQQHLQNLINQEKKYANMVRLVGKDENGEVLDVDLNLLKQRLKKHEESTQELDSAPSHAFTKLSPTSSSLEDSHMLDSHATDLHAMDSYAIDSHLAESKTAESSATKSSTQSIMEPLIVDSHISKNPESNSLEKRQIEEEQNAIFNPHISQISQKQNTQEITHILDSSAQSQAPQILQQSSQNLQNPQDLQSSQKVAKVAIIKELDETNMLLQSLEQGSLEQPKNYILPPLSLLQEAQPQKLNFEEGEIDTKIQNLLTKLKVFKIDGDVVRIYSGPVVTTFEFRPAPNVKVSRISGLSDDLAMALCASSIRIQAPIPGKDVIGIEVPNSESQTIYLREILESEVFQNSSSPLALGLGKDIVGNPFVTDLKKLPHLLIAGTTGSGKSVGVNAMILSLLYRNSPDNLKLIMIDPKKVEFSLYEEIPHLLTPIITDSKKAIIALGNVAKEMERRYEIMKEMKTKTIDNYNAKAKEEGKEILPFIVVIIDELADLMMTGGKDAESSIIRIAQMGRAAGLHLIVATQRPSVDVVTGLIKTNLPAKIAFKVGSRTDSRVILDTEGAQNLLGRGDMLFSLGGGSNILRLHAPWTSEEEIEKIVEFIRSQREVSYDSSFLADDAQTRLQESDFELSDSGSLLDEAKKMMLMDGKTSISNLQRRLGIGYNKAASIVEELERQGFLSAPNSKGIREIIG</sequence>
<keyword evidence="10" id="KW-1185">Reference proteome</keyword>
<proteinExistence type="inferred from homology"/>
<dbReference type="InterPro" id="IPR027417">
    <property type="entry name" value="P-loop_NTPase"/>
</dbReference>
<dbReference type="GO" id="GO:0005524">
    <property type="term" value="F:ATP binding"/>
    <property type="evidence" value="ECO:0007669"/>
    <property type="project" value="UniProtKB-UniRule"/>
</dbReference>
<evidence type="ECO:0000256" key="6">
    <source>
        <dbReference type="SAM" id="MobiDB-lite"/>
    </source>
</evidence>
<protein>
    <submittedName>
        <fullName evidence="9">Cell division protein FtsK</fullName>
    </submittedName>
</protein>
<dbReference type="SUPFAM" id="SSF52540">
    <property type="entry name" value="P-loop containing nucleoside triphosphate hydrolases"/>
    <property type="match status" value="1"/>
</dbReference>
<dbReference type="PANTHER" id="PTHR22683">
    <property type="entry name" value="SPORULATION PROTEIN RELATED"/>
    <property type="match status" value="1"/>
</dbReference>
<feature type="region of interest" description="Disordered" evidence="6">
    <location>
        <begin position="180"/>
        <end position="223"/>
    </location>
</feature>
<accession>T1DWQ1</accession>
<keyword evidence="3 5" id="KW-0067">ATP-binding</keyword>
<feature type="compositionally biased region" description="Polar residues" evidence="6">
    <location>
        <begin position="199"/>
        <end position="222"/>
    </location>
</feature>
<dbReference type="InterPro" id="IPR002543">
    <property type="entry name" value="FtsK_dom"/>
</dbReference>
<evidence type="ECO:0000256" key="5">
    <source>
        <dbReference type="PROSITE-ProRule" id="PRU00289"/>
    </source>
</evidence>
<reference evidence="9 10" key="1">
    <citation type="journal article" date="2013" name="Genome Announc.">
        <title>Draft Genome Sequence of Helicobacter fennelliae Strain MRY12-0050, Isolated from a Bacteremia Patient.</title>
        <authorList>
            <person name="Rimbara E."/>
            <person name="Matsui M."/>
            <person name="Mori S."/>
            <person name="Suzuki S."/>
            <person name="Suzuki M."/>
            <person name="Kim H."/>
            <person name="Sekizuka T."/>
            <person name="Kuroda M."/>
            <person name="Shibayama K."/>
        </authorList>
    </citation>
    <scope>NUCLEOTIDE SEQUENCE [LARGE SCALE GENOMIC DNA]</scope>
    <source>
        <strain evidence="9 10">MRY12-0050</strain>
    </source>
</reference>